<feature type="domain" description="Methyltransferase small" evidence="9">
    <location>
        <begin position="174"/>
        <end position="337"/>
    </location>
</feature>
<dbReference type="PANTHER" id="PTHR47816:SF4">
    <property type="entry name" value="RIBOSOMAL RNA SMALL SUBUNIT METHYLTRANSFERASE C"/>
    <property type="match status" value="1"/>
</dbReference>
<dbReference type="RefSeq" id="WP_092884325.1">
    <property type="nucleotide sequence ID" value="NZ_CP061498.1"/>
</dbReference>
<dbReference type="InterPro" id="IPR002295">
    <property type="entry name" value="N4/N6-MTase_EcoPI_Mod-like"/>
</dbReference>
<evidence type="ECO:0000313" key="11">
    <source>
        <dbReference type="Proteomes" id="UP000198539"/>
    </source>
</evidence>
<keyword evidence="6 10" id="KW-0808">Transferase</keyword>
<dbReference type="GO" id="GO:0032259">
    <property type="term" value="P:methylation"/>
    <property type="evidence" value="ECO:0007669"/>
    <property type="project" value="UniProtKB-KW"/>
</dbReference>
<dbReference type="Proteomes" id="UP000198539">
    <property type="component" value="Unassembled WGS sequence"/>
</dbReference>
<dbReference type="PANTHER" id="PTHR47816">
    <property type="entry name" value="RIBOSOMAL RNA SMALL SUBUNIT METHYLTRANSFERASE C"/>
    <property type="match status" value="1"/>
</dbReference>
<dbReference type="Gene3D" id="3.40.50.150">
    <property type="entry name" value="Vaccinia Virus protein VP39"/>
    <property type="match status" value="2"/>
</dbReference>
<evidence type="ECO:0000259" key="9">
    <source>
        <dbReference type="Pfam" id="PF05175"/>
    </source>
</evidence>
<evidence type="ECO:0000256" key="3">
    <source>
        <dbReference type="ARBA" id="ARBA00022490"/>
    </source>
</evidence>
<dbReference type="InterPro" id="IPR029063">
    <property type="entry name" value="SAM-dependent_MTases_sf"/>
</dbReference>
<sequence length="355" mass="38346">MSHAHADTAARHARLQLAVDAGLTLPDTGDIAVLRPRAGEWFDPLPRDRLHMVQGFRPDHDAFASAGFTVTPDLMGRFAGIMVCLPRAKAEARALIAAAATHSDGWVIVDGQKADGIEGVLREVRARAPIGGAIAKAHGKLFWFDAHALDTSADDFSGWHAQPLRLDDPEVPGFVTLPGLFSADGIDPASRLLAESLPDALPPVVADLGAGWGYLAARVLQHAGIQTLHMVEAEAAALDCARQNIQDPRAQFHWADATTLTLTPPVDMVVMNPPFHTGHKGQPALGVQFIATAKRILKPQGSLWMVANRHLPYEAALTDAFRDIDEVGGTASFKLYRASHPLREKQRTQSRKGQR</sequence>
<dbReference type="CDD" id="cd02440">
    <property type="entry name" value="AdoMet_MTases"/>
    <property type="match status" value="1"/>
</dbReference>
<name>A0A1H2QTH9_9RHOB</name>
<comment type="similarity">
    <text evidence="1">Belongs to the N(4)/N(6)-methyltransferase family.</text>
</comment>
<evidence type="ECO:0000313" key="10">
    <source>
        <dbReference type="EMBL" id="SDW10476.1"/>
    </source>
</evidence>
<keyword evidence="11" id="KW-1185">Reference proteome</keyword>
<organism evidence="10 11">
    <name type="scientific">Roseicitreum antarcticum</name>
    <dbReference type="NCBI Taxonomy" id="564137"/>
    <lineage>
        <taxon>Bacteria</taxon>
        <taxon>Pseudomonadati</taxon>
        <taxon>Pseudomonadota</taxon>
        <taxon>Alphaproteobacteria</taxon>
        <taxon>Rhodobacterales</taxon>
        <taxon>Paracoccaceae</taxon>
        <taxon>Roseicitreum</taxon>
    </lineage>
</organism>
<dbReference type="GO" id="GO:0009007">
    <property type="term" value="F:site-specific DNA-methyltransferase (adenine-specific) activity"/>
    <property type="evidence" value="ECO:0007669"/>
    <property type="project" value="UniProtKB-EC"/>
</dbReference>
<accession>A0A1H2QTH9</accession>
<keyword evidence="3" id="KW-0963">Cytoplasm</keyword>
<keyword evidence="5 10" id="KW-0489">Methyltransferase</keyword>
<proteinExistence type="inferred from homology"/>
<gene>
    <name evidence="10" type="ORF">SAMN04488238_101102</name>
</gene>
<dbReference type="AlphaFoldDB" id="A0A1H2QTH9"/>
<keyword evidence="7" id="KW-0949">S-adenosyl-L-methionine</keyword>
<evidence type="ECO:0000256" key="8">
    <source>
        <dbReference type="ARBA" id="ARBA00047942"/>
    </source>
</evidence>
<dbReference type="GO" id="GO:0003677">
    <property type="term" value="F:DNA binding"/>
    <property type="evidence" value="ECO:0007669"/>
    <property type="project" value="InterPro"/>
</dbReference>
<evidence type="ECO:0000256" key="4">
    <source>
        <dbReference type="ARBA" id="ARBA00022552"/>
    </source>
</evidence>
<dbReference type="InterPro" id="IPR046977">
    <property type="entry name" value="RsmC/RlmG"/>
</dbReference>
<evidence type="ECO:0000256" key="5">
    <source>
        <dbReference type="ARBA" id="ARBA00022603"/>
    </source>
</evidence>
<dbReference type="STRING" id="564137.SAMN04488238_101102"/>
<dbReference type="InterPro" id="IPR007848">
    <property type="entry name" value="Small_mtfrase_dom"/>
</dbReference>
<dbReference type="EC" id="2.1.1.72" evidence="2"/>
<dbReference type="GO" id="GO:0008170">
    <property type="term" value="F:N-methyltransferase activity"/>
    <property type="evidence" value="ECO:0007669"/>
    <property type="project" value="InterPro"/>
</dbReference>
<dbReference type="Pfam" id="PF05175">
    <property type="entry name" value="MTS"/>
    <property type="match status" value="1"/>
</dbReference>
<dbReference type="PROSITE" id="PS00092">
    <property type="entry name" value="N6_MTASE"/>
    <property type="match status" value="1"/>
</dbReference>
<dbReference type="GO" id="GO:0006364">
    <property type="term" value="P:rRNA processing"/>
    <property type="evidence" value="ECO:0007669"/>
    <property type="project" value="UniProtKB-KW"/>
</dbReference>
<dbReference type="EMBL" id="FNOM01000001">
    <property type="protein sequence ID" value="SDW10476.1"/>
    <property type="molecule type" value="Genomic_DNA"/>
</dbReference>
<dbReference type="OrthoDB" id="9816072at2"/>
<reference evidence="10 11" key="1">
    <citation type="submission" date="2016-10" db="EMBL/GenBank/DDBJ databases">
        <authorList>
            <person name="de Groot N.N."/>
        </authorList>
    </citation>
    <scope>NUCLEOTIDE SEQUENCE [LARGE SCALE GENOMIC DNA]</scope>
    <source>
        <strain evidence="10 11">CGMCC 1.8894</strain>
    </source>
</reference>
<dbReference type="InterPro" id="IPR002052">
    <property type="entry name" value="DNA_methylase_N6_adenine_CS"/>
</dbReference>
<keyword evidence="4" id="KW-0698">rRNA processing</keyword>
<dbReference type="SUPFAM" id="SSF53335">
    <property type="entry name" value="S-adenosyl-L-methionine-dependent methyltransferases"/>
    <property type="match status" value="1"/>
</dbReference>
<evidence type="ECO:0000256" key="6">
    <source>
        <dbReference type="ARBA" id="ARBA00022679"/>
    </source>
</evidence>
<dbReference type="PRINTS" id="PR00506">
    <property type="entry name" value="D21N6MTFRASE"/>
</dbReference>
<evidence type="ECO:0000256" key="7">
    <source>
        <dbReference type="ARBA" id="ARBA00022691"/>
    </source>
</evidence>
<evidence type="ECO:0000256" key="1">
    <source>
        <dbReference type="ARBA" id="ARBA00006594"/>
    </source>
</evidence>
<comment type="catalytic activity">
    <reaction evidence="8">
        <text>a 2'-deoxyadenosine in DNA + S-adenosyl-L-methionine = an N(6)-methyl-2'-deoxyadenosine in DNA + S-adenosyl-L-homocysteine + H(+)</text>
        <dbReference type="Rhea" id="RHEA:15197"/>
        <dbReference type="Rhea" id="RHEA-COMP:12418"/>
        <dbReference type="Rhea" id="RHEA-COMP:12419"/>
        <dbReference type="ChEBI" id="CHEBI:15378"/>
        <dbReference type="ChEBI" id="CHEBI:57856"/>
        <dbReference type="ChEBI" id="CHEBI:59789"/>
        <dbReference type="ChEBI" id="CHEBI:90615"/>
        <dbReference type="ChEBI" id="CHEBI:90616"/>
        <dbReference type="EC" id="2.1.1.72"/>
    </reaction>
</comment>
<protein>
    <recommendedName>
        <fullName evidence="2">site-specific DNA-methyltransferase (adenine-specific)</fullName>
        <ecNumber evidence="2">2.1.1.72</ecNumber>
    </recommendedName>
</protein>
<evidence type="ECO:0000256" key="2">
    <source>
        <dbReference type="ARBA" id="ARBA00011900"/>
    </source>
</evidence>